<dbReference type="FunFam" id="2.60.120.200:FF:000016">
    <property type="entry name" value="Collagen XI alpha 1 chain"/>
    <property type="match status" value="1"/>
</dbReference>
<organism evidence="5 6">
    <name type="scientific">Silurus asotus</name>
    <name type="common">Amur catfish</name>
    <name type="synonym">Parasilurus asotus</name>
    <dbReference type="NCBI Taxonomy" id="30991"/>
    <lineage>
        <taxon>Eukaryota</taxon>
        <taxon>Metazoa</taxon>
        <taxon>Chordata</taxon>
        <taxon>Craniata</taxon>
        <taxon>Vertebrata</taxon>
        <taxon>Euteleostomi</taxon>
        <taxon>Actinopterygii</taxon>
        <taxon>Neopterygii</taxon>
        <taxon>Teleostei</taxon>
        <taxon>Ostariophysi</taxon>
        <taxon>Siluriformes</taxon>
        <taxon>Siluridae</taxon>
        <taxon>Silurus</taxon>
    </lineage>
</organism>
<dbReference type="Pfam" id="PF02210">
    <property type="entry name" value="Laminin_G_2"/>
    <property type="match status" value="1"/>
</dbReference>
<dbReference type="SMART" id="SM00210">
    <property type="entry name" value="TSPN"/>
    <property type="match status" value="1"/>
</dbReference>
<feature type="compositionally biased region" description="Polar residues" evidence="3">
    <location>
        <begin position="244"/>
        <end position="257"/>
    </location>
</feature>
<evidence type="ECO:0000313" key="5">
    <source>
        <dbReference type="EMBL" id="KAI5611112.1"/>
    </source>
</evidence>
<feature type="region of interest" description="Disordered" evidence="3">
    <location>
        <begin position="329"/>
        <end position="353"/>
    </location>
</feature>
<feature type="domain" description="Thrombospondin-like N-terminal" evidence="4">
    <location>
        <begin position="4"/>
        <end position="194"/>
    </location>
</feature>
<evidence type="ECO:0000313" key="6">
    <source>
        <dbReference type="Proteomes" id="UP001205998"/>
    </source>
</evidence>
<feature type="region of interest" description="Disordered" evidence="3">
    <location>
        <begin position="242"/>
        <end position="264"/>
    </location>
</feature>
<feature type="non-terminal residue" evidence="5">
    <location>
        <position position="1"/>
    </location>
</feature>
<keyword evidence="5" id="KW-0176">Collagen</keyword>
<comment type="caution">
    <text evidence="5">The sequence shown here is derived from an EMBL/GenBank/DDBJ whole genome shotgun (WGS) entry which is preliminary data.</text>
</comment>
<dbReference type="Gene3D" id="2.60.120.200">
    <property type="match status" value="1"/>
</dbReference>
<accession>A0AAD5FD51</accession>
<sequence length="353" mass="38931">AVETVDVLKVLEFPNTPEGVEKASGFCVNRKSSQPDTAYRVGKGAQISAPTRQLFPAGVFPEDFSILTTLKPKAGLQSFLLSMYNERGVQQLGVEVGRSPVFLYEDQTGNPAPEDYPLFRTLNLADGKWHRVAISVEKKTVTIIVDCKKKITKPLKRSDHANIDTKGITVFGSRLLDEEVFEGDIQQLLIVADPKAAYDYCEHYMPDCDTPHKDTLQAQEPEEELNNLDGEFYSETELDYGTVDASQTQSPDATSGPNEAVEEGIVGNSDPELAYAEADPTITPEHNEPGATAEADAYDFKEYNLKEYDVGELDKSHYDFGAYDEFGNAGPNPVPHYEDEFGPAVPAETDTEE</sequence>
<gene>
    <name evidence="5" type="ORF">C0J50_0018</name>
</gene>
<dbReference type="InterPro" id="IPR048287">
    <property type="entry name" value="TSPN-like_N"/>
</dbReference>
<evidence type="ECO:0000256" key="1">
    <source>
        <dbReference type="ARBA" id="ARBA00022729"/>
    </source>
</evidence>
<proteinExistence type="predicted"/>
<reference evidence="5" key="1">
    <citation type="submission" date="2018-07" db="EMBL/GenBank/DDBJ databases">
        <title>Comparative genomics of catfishes provides insights into carnivory and benthic adaptation.</title>
        <authorList>
            <person name="Zhang Y."/>
            <person name="Wang D."/>
            <person name="Peng Z."/>
            <person name="Zheng S."/>
            <person name="Shao F."/>
            <person name="Tao W."/>
        </authorList>
    </citation>
    <scope>NUCLEOTIDE SEQUENCE</scope>
    <source>
        <strain evidence="5">Chongqing</strain>
    </source>
</reference>
<dbReference type="InterPro" id="IPR001791">
    <property type="entry name" value="Laminin_G"/>
</dbReference>
<dbReference type="GO" id="GO:0005581">
    <property type="term" value="C:collagen trimer"/>
    <property type="evidence" value="ECO:0007669"/>
    <property type="project" value="UniProtKB-KW"/>
</dbReference>
<keyword evidence="6" id="KW-1185">Reference proteome</keyword>
<keyword evidence="2" id="KW-0677">Repeat</keyword>
<dbReference type="InterPro" id="IPR013320">
    <property type="entry name" value="ConA-like_dom_sf"/>
</dbReference>
<protein>
    <submittedName>
        <fullName evidence="5">Collagen alpha-1(XI) chain isoform X3</fullName>
    </submittedName>
</protein>
<dbReference type="SUPFAM" id="SSF49899">
    <property type="entry name" value="Concanavalin A-like lectins/glucanases"/>
    <property type="match status" value="1"/>
</dbReference>
<dbReference type="AlphaFoldDB" id="A0AAD5FD51"/>
<evidence type="ECO:0000256" key="3">
    <source>
        <dbReference type="SAM" id="MobiDB-lite"/>
    </source>
</evidence>
<keyword evidence="1" id="KW-0732">Signal</keyword>
<dbReference type="EMBL" id="MU568337">
    <property type="protein sequence ID" value="KAI5611112.1"/>
    <property type="molecule type" value="Genomic_DNA"/>
</dbReference>
<evidence type="ECO:0000259" key="4">
    <source>
        <dbReference type="SMART" id="SM00210"/>
    </source>
</evidence>
<feature type="non-terminal residue" evidence="5">
    <location>
        <position position="353"/>
    </location>
</feature>
<evidence type="ECO:0000256" key="2">
    <source>
        <dbReference type="ARBA" id="ARBA00022737"/>
    </source>
</evidence>
<dbReference type="Proteomes" id="UP001205998">
    <property type="component" value="Unassembled WGS sequence"/>
</dbReference>
<dbReference type="CDD" id="cd00110">
    <property type="entry name" value="LamG"/>
    <property type="match status" value="1"/>
</dbReference>
<name>A0AAD5FD51_SILAS</name>